<evidence type="ECO:0000313" key="2">
    <source>
        <dbReference type="Proteomes" id="UP000204551"/>
    </source>
</evidence>
<gene>
    <name evidence="1" type="ORF">AREALGSMS7_00624</name>
</gene>
<dbReference type="RefSeq" id="WP_198319199.1">
    <property type="nucleotide sequence ID" value="NZ_CP022515.1"/>
</dbReference>
<dbReference type="Proteomes" id="UP000204551">
    <property type="component" value="Chromosome"/>
</dbReference>
<reference evidence="1 2" key="1">
    <citation type="submission" date="2017-07" db="EMBL/GenBank/DDBJ databases">
        <title>Genome Sequence of Arenibacter algicola Strain SMS7 Isolated from a culture of the Diatom Skeletonema marinoi.</title>
        <authorList>
            <person name="Topel M."/>
            <person name="Pinder M.I.M."/>
            <person name="Johansson O.N."/>
            <person name="Kourtchenko O."/>
            <person name="Godhe A."/>
            <person name="Clarke A.K."/>
        </authorList>
    </citation>
    <scope>NUCLEOTIDE SEQUENCE [LARGE SCALE GENOMIC DNA]</scope>
    <source>
        <strain evidence="1 2">SMS7</strain>
    </source>
</reference>
<proteinExistence type="predicted"/>
<protein>
    <recommendedName>
        <fullName evidence="3">NAD(P)/FAD-dependent oxidoreductase</fullName>
    </recommendedName>
</protein>
<dbReference type="InterPro" id="IPR036188">
    <property type="entry name" value="FAD/NAD-bd_sf"/>
</dbReference>
<organism evidence="1 2">
    <name type="scientific">Arenibacter algicola</name>
    <dbReference type="NCBI Taxonomy" id="616991"/>
    <lineage>
        <taxon>Bacteria</taxon>
        <taxon>Pseudomonadati</taxon>
        <taxon>Bacteroidota</taxon>
        <taxon>Flavobacteriia</taxon>
        <taxon>Flavobacteriales</taxon>
        <taxon>Flavobacteriaceae</taxon>
        <taxon>Arenibacter</taxon>
    </lineage>
</organism>
<dbReference type="KEGG" id="aalg:AREALGSMS7_00624"/>
<dbReference type="Pfam" id="PF13450">
    <property type="entry name" value="NAD_binding_8"/>
    <property type="match status" value="1"/>
</dbReference>
<sequence length="468" mass="52977">MKEFDNMLETDYLIVGAGASGMAFADILLTETDANIIIIDKFHKPGGHWNFAYPFVKLHQPSSFYGVSSSKLGYDTIDGFGFNRGLISLATGDTIRAYYDDIMQRRFLPSGHVQYFPLSEYQGHSKFKSLLSGKNFKVKVNIKTVDATHMKTKIPATHVPNFSIDPEVTFISINELPNLKTTPSGFVIIGGGKTGVDACLWLLENGVDPKKITWIVNRDSWFTNRINTQPSPKYLTNFLYDLAAQFESLAQAQSISDLFHRLEKTGVLLRIDQQISPKMFHGATVSELELEQLRRIKNIIRKGHVKQIEKDKIILEQAELTTNPDSVFVDCSAAALCHREMKPIFSGNTITIQSVRTAQLVFSAALIAHVECQYSDENFKNEICREIPMPDHDTDWIKNNAISMMNQYRWSKNPELSEWLYNNRLDGFSHLVANISPDDIEKNEILDRISQSIKPAMAKIQEFAAQLK</sequence>
<dbReference type="AlphaFoldDB" id="A0A221UT74"/>
<dbReference type="SUPFAM" id="SSF51905">
    <property type="entry name" value="FAD/NAD(P)-binding domain"/>
    <property type="match status" value="1"/>
</dbReference>
<dbReference type="EMBL" id="CP022515">
    <property type="protein sequence ID" value="ASO04111.1"/>
    <property type="molecule type" value="Genomic_DNA"/>
</dbReference>
<evidence type="ECO:0008006" key="3">
    <source>
        <dbReference type="Google" id="ProtNLM"/>
    </source>
</evidence>
<dbReference type="Gene3D" id="3.50.50.60">
    <property type="entry name" value="FAD/NAD(P)-binding domain"/>
    <property type="match status" value="1"/>
</dbReference>
<name>A0A221UT74_9FLAO</name>
<evidence type="ECO:0000313" key="1">
    <source>
        <dbReference type="EMBL" id="ASO04111.1"/>
    </source>
</evidence>
<accession>A0A221UT74</accession>